<evidence type="ECO:0000313" key="1">
    <source>
        <dbReference type="EMBL" id="MBX3891384.1"/>
    </source>
</evidence>
<organism evidence="1 2">
    <name type="scientific">Ralstonia pickettii</name>
    <name type="common">Burkholderia pickettii</name>
    <dbReference type="NCBI Taxonomy" id="329"/>
    <lineage>
        <taxon>Bacteria</taxon>
        <taxon>Pseudomonadati</taxon>
        <taxon>Pseudomonadota</taxon>
        <taxon>Betaproteobacteria</taxon>
        <taxon>Burkholderiales</taxon>
        <taxon>Burkholderiaceae</taxon>
        <taxon>Ralstonia</taxon>
    </lineage>
</organism>
<dbReference type="Proteomes" id="UP001199322">
    <property type="component" value="Unassembled WGS sequence"/>
</dbReference>
<reference evidence="1" key="1">
    <citation type="submission" date="2018-06" db="EMBL/GenBank/DDBJ databases">
        <authorList>
            <person name="O'Rourke A."/>
        </authorList>
    </citation>
    <scope>NUCLEOTIDE SEQUENCE</scope>
    <source>
        <strain evidence="1">132550021-3</strain>
    </source>
</reference>
<comment type="caution">
    <text evidence="1">The sequence shown here is derived from an EMBL/GenBank/DDBJ whole genome shotgun (WGS) entry which is preliminary data.</text>
</comment>
<dbReference type="AlphaFoldDB" id="A0AAW4Q8Y3"/>
<evidence type="ECO:0008006" key="3">
    <source>
        <dbReference type="Google" id="ProtNLM"/>
    </source>
</evidence>
<gene>
    <name evidence="1" type="ORF">DEE74_16085</name>
</gene>
<accession>A0AAW4Q8Y3</accession>
<sequence length="151" mass="17583">MTSFVDRVNAPISARQRTMLERDARDLFGAAKRKGTTLDRWEHASEAPTAQEHFELGCWLYYFTQRFRSGKDDLDLRIDIVRRLFLAGLYNPGYMFFTVFDFGERQFDSIFEQGDAEQVKEGLRAYLADDRIRKGFEQCGWSSEGVQPALF</sequence>
<protein>
    <recommendedName>
        <fullName evidence="3">Immunity protein 63 domain-containing protein</fullName>
    </recommendedName>
</protein>
<dbReference type="EMBL" id="QGBI01000014">
    <property type="protein sequence ID" value="MBX3891384.1"/>
    <property type="molecule type" value="Genomic_DNA"/>
</dbReference>
<proteinExistence type="predicted"/>
<evidence type="ECO:0000313" key="2">
    <source>
        <dbReference type="Proteomes" id="UP001199322"/>
    </source>
</evidence>
<name>A0AAW4Q8Y3_RALPI</name>
<dbReference type="RefSeq" id="WP_182553297.1">
    <property type="nucleotide sequence ID" value="NZ_QGAQ01000014.1"/>
</dbReference>